<evidence type="ECO:0000313" key="10">
    <source>
        <dbReference type="Proteomes" id="UP000002318"/>
    </source>
</evidence>
<organism evidence="9 10">
    <name type="scientific">Sediminispirochaeta smaragdinae (strain DSM 11293 / JCM 15392 / SEBR 4228)</name>
    <name type="common">Spirochaeta smaragdinae</name>
    <dbReference type="NCBI Taxonomy" id="573413"/>
    <lineage>
        <taxon>Bacteria</taxon>
        <taxon>Pseudomonadati</taxon>
        <taxon>Spirochaetota</taxon>
        <taxon>Spirochaetia</taxon>
        <taxon>Spirochaetales</taxon>
        <taxon>Spirochaetaceae</taxon>
        <taxon>Sediminispirochaeta</taxon>
    </lineage>
</organism>
<dbReference type="Pfam" id="PF01195">
    <property type="entry name" value="Pept_tRNA_hydro"/>
    <property type="match status" value="1"/>
</dbReference>
<dbReference type="EMBL" id="CP002116">
    <property type="protein sequence ID" value="ADK79426.1"/>
    <property type="molecule type" value="Genomic_DNA"/>
</dbReference>
<evidence type="ECO:0000313" key="9">
    <source>
        <dbReference type="EMBL" id="ADK79426.1"/>
    </source>
</evidence>
<reference evidence="9 10" key="1">
    <citation type="journal article" date="2010" name="Stand. Genomic Sci.">
        <title>Complete genome sequence of Spirochaeta smaragdinae type strain (SEBR 4228).</title>
        <authorList>
            <person name="Mavromatis K."/>
            <person name="Yasawong M."/>
            <person name="Chertkov O."/>
            <person name="Lapidus A."/>
            <person name="Lucas S."/>
            <person name="Nolan M."/>
            <person name="Del Rio T.G."/>
            <person name="Tice H."/>
            <person name="Cheng J.F."/>
            <person name="Pitluck S."/>
            <person name="Liolios K."/>
            <person name="Ivanova N."/>
            <person name="Tapia R."/>
            <person name="Han C."/>
            <person name="Bruce D."/>
            <person name="Goodwin L."/>
            <person name="Pati A."/>
            <person name="Chen A."/>
            <person name="Palaniappan K."/>
            <person name="Land M."/>
            <person name="Hauser L."/>
            <person name="Chang Y.J."/>
            <person name="Jeffries C.D."/>
            <person name="Detter J.C."/>
            <person name="Rohde M."/>
            <person name="Brambilla E."/>
            <person name="Spring S."/>
            <person name="Goker M."/>
            <person name="Sikorski J."/>
            <person name="Woyke T."/>
            <person name="Bristow J."/>
            <person name="Eisen J.A."/>
            <person name="Markowitz V."/>
            <person name="Hugenholtz P."/>
            <person name="Klenk H.P."/>
            <person name="Kyrpides N.C."/>
        </authorList>
    </citation>
    <scope>NUCLEOTIDE SEQUENCE [LARGE SCALE GENOMIC DNA]</scope>
    <source>
        <strain evidence="10">DSM 11293 / JCM 15392 / SEBR 4228</strain>
    </source>
</reference>
<feature type="binding site" evidence="8">
    <location>
        <position position="66"/>
    </location>
    <ligand>
        <name>tRNA</name>
        <dbReference type="ChEBI" id="CHEBI:17843"/>
    </ligand>
</feature>
<dbReference type="AlphaFoldDB" id="E1RAD5"/>
<dbReference type="GO" id="GO:0000049">
    <property type="term" value="F:tRNA binding"/>
    <property type="evidence" value="ECO:0007669"/>
    <property type="project" value="UniProtKB-UniRule"/>
</dbReference>
<dbReference type="InterPro" id="IPR001328">
    <property type="entry name" value="Pept_tRNA_hydro"/>
</dbReference>
<evidence type="ECO:0000256" key="2">
    <source>
        <dbReference type="ARBA" id="ARBA00022490"/>
    </source>
</evidence>
<dbReference type="CDD" id="cd00462">
    <property type="entry name" value="PTH"/>
    <property type="match status" value="1"/>
</dbReference>
<comment type="function">
    <text evidence="8">Hydrolyzes ribosome-free peptidyl-tRNAs (with 1 or more amino acids incorporated), which drop off the ribosome during protein synthesis, or as a result of ribosome stalling.</text>
</comment>
<comment type="subunit">
    <text evidence="8">Monomer.</text>
</comment>
<keyword evidence="3 8" id="KW-0820">tRNA-binding</keyword>
<dbReference type="RefSeq" id="WP_013252890.1">
    <property type="nucleotide sequence ID" value="NC_014364.1"/>
</dbReference>
<evidence type="ECO:0000256" key="5">
    <source>
        <dbReference type="ARBA" id="ARBA00022884"/>
    </source>
</evidence>
<comment type="subcellular location">
    <subcellularLocation>
        <location evidence="8">Cytoplasm</location>
    </subcellularLocation>
</comment>
<dbReference type="HAMAP" id="MF_00083">
    <property type="entry name" value="Pept_tRNA_hydro_bact"/>
    <property type="match status" value="1"/>
</dbReference>
<evidence type="ECO:0000256" key="3">
    <source>
        <dbReference type="ARBA" id="ARBA00022555"/>
    </source>
</evidence>
<dbReference type="OrthoDB" id="9800507at2"/>
<feature type="site" description="Stabilizes the basic form of H active site to accept a proton" evidence="8">
    <location>
        <position position="97"/>
    </location>
</feature>
<dbReference type="NCBIfam" id="TIGR00447">
    <property type="entry name" value="pth"/>
    <property type="match status" value="1"/>
</dbReference>
<comment type="function">
    <text evidence="8">Catalyzes the release of premature peptidyl moieties from peptidyl-tRNA molecules trapped in stalled 50S ribosomal subunits, and thus maintains levels of free tRNAs and 50S ribosomes.</text>
</comment>
<dbReference type="PANTHER" id="PTHR17224">
    <property type="entry name" value="PEPTIDYL-TRNA HYDROLASE"/>
    <property type="match status" value="1"/>
</dbReference>
<dbReference type="Gene3D" id="3.40.50.1470">
    <property type="entry name" value="Peptidyl-tRNA hydrolase"/>
    <property type="match status" value="1"/>
</dbReference>
<feature type="site" description="Discriminates between blocked and unblocked aminoacyl-tRNA" evidence="8">
    <location>
        <position position="12"/>
    </location>
</feature>
<dbReference type="SUPFAM" id="SSF53178">
    <property type="entry name" value="Peptidyl-tRNA hydrolase-like"/>
    <property type="match status" value="1"/>
</dbReference>
<dbReference type="InterPro" id="IPR036416">
    <property type="entry name" value="Pept_tRNA_hydro_sf"/>
</dbReference>
<dbReference type="STRING" id="573413.Spirs_0270"/>
<comment type="catalytic activity">
    <reaction evidence="8">
        <text>an N-acyl-L-alpha-aminoacyl-tRNA + H2O = an N-acyl-L-amino acid + a tRNA + H(+)</text>
        <dbReference type="Rhea" id="RHEA:54448"/>
        <dbReference type="Rhea" id="RHEA-COMP:10123"/>
        <dbReference type="Rhea" id="RHEA-COMP:13883"/>
        <dbReference type="ChEBI" id="CHEBI:15377"/>
        <dbReference type="ChEBI" id="CHEBI:15378"/>
        <dbReference type="ChEBI" id="CHEBI:59874"/>
        <dbReference type="ChEBI" id="CHEBI:78442"/>
        <dbReference type="ChEBI" id="CHEBI:138191"/>
        <dbReference type="EC" id="3.1.1.29"/>
    </reaction>
</comment>
<dbReference type="EC" id="3.1.1.29" evidence="1 8"/>
<dbReference type="InterPro" id="IPR018171">
    <property type="entry name" value="Pept_tRNA_hydro_CS"/>
</dbReference>
<dbReference type="GO" id="GO:0072344">
    <property type="term" value="P:rescue of stalled ribosome"/>
    <property type="evidence" value="ECO:0007669"/>
    <property type="project" value="UniProtKB-UniRule"/>
</dbReference>
<dbReference type="PANTHER" id="PTHR17224:SF1">
    <property type="entry name" value="PEPTIDYL-TRNA HYDROLASE"/>
    <property type="match status" value="1"/>
</dbReference>
<evidence type="ECO:0000256" key="8">
    <source>
        <dbReference type="HAMAP-Rule" id="MF_00083"/>
    </source>
</evidence>
<gene>
    <name evidence="8" type="primary">pth</name>
    <name evidence="9" type="ordered locus">Spirs_0270</name>
</gene>
<accession>E1RAD5</accession>
<evidence type="ECO:0000256" key="6">
    <source>
        <dbReference type="ARBA" id="ARBA00038063"/>
    </source>
</evidence>
<dbReference type="GO" id="GO:0006515">
    <property type="term" value="P:protein quality control for misfolded or incompletely synthesized proteins"/>
    <property type="evidence" value="ECO:0007669"/>
    <property type="project" value="UniProtKB-UniRule"/>
</dbReference>
<sequence>MSTINLTVFLGNPGKMYAKTRHNLAWMAAEAIPSIVDLRFQKKFHGRWADIKTGTYREVLLFPETYMNKSGDSVSSACSFFKIDPKKEGSNLLVVHDEIELPFGTIELKRGGGTAGHNGLRSINQQTGSSDFLRLRLGVGRPPRGTVSSWVLSRFSEDEELLLPKYLKRTAPFLEKLFTEGHASISAFKEQLL</sequence>
<feature type="active site" description="Proton acceptor" evidence="8">
    <location>
        <position position="22"/>
    </location>
</feature>
<dbReference type="Proteomes" id="UP000002318">
    <property type="component" value="Chromosome"/>
</dbReference>
<dbReference type="eggNOG" id="COG0193">
    <property type="taxonomic scope" value="Bacteria"/>
</dbReference>
<dbReference type="GO" id="GO:0005737">
    <property type="term" value="C:cytoplasm"/>
    <property type="evidence" value="ECO:0007669"/>
    <property type="project" value="UniProtKB-SubCell"/>
</dbReference>
<feature type="binding site" evidence="8">
    <location>
        <position position="17"/>
    </location>
    <ligand>
        <name>tRNA</name>
        <dbReference type="ChEBI" id="CHEBI:17843"/>
    </ligand>
</feature>
<protein>
    <recommendedName>
        <fullName evidence="7 8">Peptidyl-tRNA hydrolase</fullName>
        <shortName evidence="8">Pth</shortName>
        <ecNumber evidence="1 8">3.1.1.29</ecNumber>
    </recommendedName>
</protein>
<evidence type="ECO:0000256" key="1">
    <source>
        <dbReference type="ARBA" id="ARBA00013260"/>
    </source>
</evidence>
<name>E1RAD5_SEDSS</name>
<dbReference type="HOGENOM" id="CLU_062456_4_1_12"/>
<dbReference type="GO" id="GO:0004045">
    <property type="term" value="F:peptidyl-tRNA hydrolase activity"/>
    <property type="evidence" value="ECO:0007669"/>
    <property type="project" value="UniProtKB-UniRule"/>
</dbReference>
<proteinExistence type="inferred from homology"/>
<evidence type="ECO:0000256" key="4">
    <source>
        <dbReference type="ARBA" id="ARBA00022801"/>
    </source>
</evidence>
<dbReference type="KEGG" id="ssm:Spirs_0270"/>
<dbReference type="PROSITE" id="PS01196">
    <property type="entry name" value="PEPT_TRNA_HYDROL_2"/>
    <property type="match status" value="1"/>
</dbReference>
<keyword evidence="2 8" id="KW-0963">Cytoplasm</keyword>
<feature type="binding site" evidence="8">
    <location>
        <position position="118"/>
    </location>
    <ligand>
        <name>tRNA</name>
        <dbReference type="ChEBI" id="CHEBI:17843"/>
    </ligand>
</feature>
<evidence type="ECO:0000256" key="7">
    <source>
        <dbReference type="ARBA" id="ARBA00050038"/>
    </source>
</evidence>
<feature type="binding site" evidence="8">
    <location>
        <position position="68"/>
    </location>
    <ligand>
        <name>tRNA</name>
        <dbReference type="ChEBI" id="CHEBI:17843"/>
    </ligand>
</feature>
<keyword evidence="10" id="KW-1185">Reference proteome</keyword>
<keyword evidence="5 8" id="KW-0694">RNA-binding</keyword>
<comment type="similarity">
    <text evidence="6 8">Belongs to the PTH family.</text>
</comment>
<keyword evidence="4 8" id="KW-0378">Hydrolase</keyword>